<gene>
    <name evidence="8" type="ORF">E6K71_00565</name>
</gene>
<dbReference type="GO" id="GO:0046872">
    <property type="term" value="F:metal ion binding"/>
    <property type="evidence" value="ECO:0007669"/>
    <property type="project" value="UniProtKB-UniRule"/>
</dbReference>
<keyword evidence="3" id="KW-0645">Protease</keyword>
<accession>A0A538SIX1</accession>
<dbReference type="PANTHER" id="PTHR32481">
    <property type="entry name" value="AMINOPEPTIDASE"/>
    <property type="match status" value="1"/>
</dbReference>
<evidence type="ECO:0000313" key="9">
    <source>
        <dbReference type="Proteomes" id="UP000316292"/>
    </source>
</evidence>
<dbReference type="PANTHER" id="PTHR32481:SF0">
    <property type="entry name" value="AMINOPEPTIDASE YPDE-RELATED"/>
    <property type="match status" value="1"/>
</dbReference>
<evidence type="ECO:0000256" key="1">
    <source>
        <dbReference type="ARBA" id="ARBA00006272"/>
    </source>
</evidence>
<dbReference type="GO" id="GO:0006508">
    <property type="term" value="P:proteolysis"/>
    <property type="evidence" value="ECO:0007669"/>
    <property type="project" value="UniProtKB-KW"/>
</dbReference>
<dbReference type="Gene3D" id="2.40.30.40">
    <property type="entry name" value="Peptidase M42, domain 2"/>
    <property type="match status" value="1"/>
</dbReference>
<evidence type="ECO:0000256" key="2">
    <source>
        <dbReference type="ARBA" id="ARBA00022438"/>
    </source>
</evidence>
<evidence type="ECO:0000256" key="6">
    <source>
        <dbReference type="PIRNR" id="PIRNR001123"/>
    </source>
</evidence>
<keyword evidence="4 7" id="KW-0479">Metal-binding</keyword>
<comment type="similarity">
    <text evidence="1 6">Belongs to the peptidase M42 family.</text>
</comment>
<feature type="binding site" evidence="7">
    <location>
        <position position="204"/>
    </location>
    <ligand>
        <name>Zn(2+)</name>
        <dbReference type="ChEBI" id="CHEBI:29105"/>
        <label>2</label>
    </ligand>
</feature>
<dbReference type="InterPro" id="IPR008007">
    <property type="entry name" value="Peptidase_M42"/>
</dbReference>
<protein>
    <submittedName>
        <fullName evidence="8">M42 family metallopeptidase</fullName>
    </submittedName>
</protein>
<feature type="binding site" evidence="7">
    <location>
        <position position="257"/>
    </location>
    <ligand>
        <name>Zn(2+)</name>
        <dbReference type="ChEBI" id="CHEBI:29105"/>
        <label>1</label>
    </ligand>
</feature>
<keyword evidence="2" id="KW-0031">Aminopeptidase</keyword>
<reference evidence="8 9" key="1">
    <citation type="journal article" date="2019" name="Nat. Microbiol.">
        <title>Mediterranean grassland soil C-N compound turnover is dependent on rainfall and depth, and is mediated by genomically divergent microorganisms.</title>
        <authorList>
            <person name="Diamond S."/>
            <person name="Andeer P.F."/>
            <person name="Li Z."/>
            <person name="Crits-Christoph A."/>
            <person name="Burstein D."/>
            <person name="Anantharaman K."/>
            <person name="Lane K.R."/>
            <person name="Thomas B.C."/>
            <person name="Pan C."/>
            <person name="Northen T.R."/>
            <person name="Banfield J.F."/>
        </authorList>
    </citation>
    <scope>NUCLEOTIDE SEQUENCE [LARGE SCALE GENOMIC DNA]</scope>
    <source>
        <strain evidence="8">WS_1</strain>
    </source>
</reference>
<evidence type="ECO:0000256" key="3">
    <source>
        <dbReference type="ARBA" id="ARBA00022670"/>
    </source>
</evidence>
<feature type="binding site" evidence="7">
    <location>
        <position position="204"/>
    </location>
    <ligand>
        <name>Zn(2+)</name>
        <dbReference type="ChEBI" id="CHEBI:29105"/>
        <label>1</label>
    </ligand>
</feature>
<feature type="binding site" evidence="7">
    <location>
        <position position="100"/>
    </location>
    <ligand>
        <name>Zn(2+)</name>
        <dbReference type="ChEBI" id="CHEBI:29105"/>
        <label>1</label>
    </ligand>
</feature>
<dbReference type="Gene3D" id="3.40.630.10">
    <property type="entry name" value="Zn peptidases"/>
    <property type="match status" value="1"/>
</dbReference>
<proteinExistence type="inferred from homology"/>
<dbReference type="AlphaFoldDB" id="A0A538SIX1"/>
<evidence type="ECO:0000256" key="4">
    <source>
        <dbReference type="ARBA" id="ARBA00022723"/>
    </source>
</evidence>
<dbReference type="PIRSF" id="PIRSF001123">
    <property type="entry name" value="PepA_GA"/>
    <property type="match status" value="1"/>
</dbReference>
<dbReference type="SUPFAM" id="SSF53187">
    <property type="entry name" value="Zn-dependent exopeptidases"/>
    <property type="match status" value="1"/>
</dbReference>
<dbReference type="Pfam" id="PF05343">
    <property type="entry name" value="Peptidase_M42"/>
    <property type="match status" value="1"/>
</dbReference>
<dbReference type="InterPro" id="IPR023367">
    <property type="entry name" value="Peptidase_M42_dom2"/>
</dbReference>
<evidence type="ECO:0000313" key="8">
    <source>
        <dbReference type="EMBL" id="TMQ51306.1"/>
    </source>
</evidence>
<sequence>MPLHPRSRGVPGRAGRAEDGHLDLAHARDPAKGVAVSPKPSLDSLLPALSEAYGPPGREEGIRAALRRALRGMGTVREDALGNLHLHLPGKGKRLLLTAHMDAPGLIVTRVDASGLARLTLLGPMPAADWIGAVVSLDGSARGVVGWDRPRDAKETREIEPEALYLETGLGAKQAPKKIEVGTVGALLDRAERLGDLWCGGNLDNRAGCAAVVAALSGVRGLRNDLHVVFAAQSDLGARGAGTSAFGLQPDVAVVLDVAFVGESRGTGDIALGKGPCLGLKEEGYLPHPRALDLAKRAAKAARVPHQWLIRESGGSDARAVRASRAGVPTALVAIPARKTGGPRVLVNANDLEQTVKLLRHIVTTPYTGEKGSR</sequence>
<dbReference type="GO" id="GO:0004177">
    <property type="term" value="F:aminopeptidase activity"/>
    <property type="evidence" value="ECO:0007669"/>
    <property type="project" value="UniProtKB-UniRule"/>
</dbReference>
<evidence type="ECO:0000256" key="7">
    <source>
        <dbReference type="PIRSR" id="PIRSR001123-2"/>
    </source>
</evidence>
<organism evidence="8 9">
    <name type="scientific">Eiseniibacteriota bacterium</name>
    <dbReference type="NCBI Taxonomy" id="2212470"/>
    <lineage>
        <taxon>Bacteria</taxon>
        <taxon>Candidatus Eiseniibacteriota</taxon>
    </lineage>
</organism>
<comment type="caution">
    <text evidence="8">The sequence shown here is derived from an EMBL/GenBank/DDBJ whole genome shotgun (WGS) entry which is preliminary data.</text>
</comment>
<keyword evidence="5" id="KW-0378">Hydrolase</keyword>
<dbReference type="InterPro" id="IPR051464">
    <property type="entry name" value="Peptidase_M42_aminopept"/>
</dbReference>
<name>A0A538SIX1_UNCEI</name>
<evidence type="ECO:0000256" key="5">
    <source>
        <dbReference type="ARBA" id="ARBA00022801"/>
    </source>
</evidence>
<dbReference type="Proteomes" id="UP000316292">
    <property type="component" value="Unassembled WGS sequence"/>
</dbReference>
<comment type="cofactor">
    <cofactor evidence="7">
        <name>a divalent metal cation</name>
        <dbReference type="ChEBI" id="CHEBI:60240"/>
    </cofactor>
    <text evidence="7">Binds 2 divalent metal cations per subunit.</text>
</comment>
<dbReference type="EMBL" id="VBOR01000014">
    <property type="protein sequence ID" value="TMQ51306.1"/>
    <property type="molecule type" value="Genomic_DNA"/>
</dbReference>